<dbReference type="InterPro" id="IPR006009">
    <property type="entry name" value="GlcNAc_MurG"/>
</dbReference>
<feature type="binding site" evidence="10">
    <location>
        <position position="165"/>
    </location>
    <ligand>
        <name>UDP-N-acetyl-alpha-D-glucosamine</name>
        <dbReference type="ChEBI" id="CHEBI:57705"/>
    </ligand>
</feature>
<dbReference type="GO" id="GO:0051301">
    <property type="term" value="P:cell division"/>
    <property type="evidence" value="ECO:0007669"/>
    <property type="project" value="UniProtKB-KW"/>
</dbReference>
<sequence>MRIIISGGGTGGHIYPGIAIAKKIQEYNPEAKIIFVGSENGLEKKLVPHEGFEIRFISVEGLNKKISLKTFSALKNVFKGFVQSIDIVKDFKPDIVIGTGGYVCGPIVLAASLRGIPTIIHEQNAFPGMTNKLLAHFVNKIAITFKETEKYFPKNKVVFTGNPIRESIIIKKEKADKSYWGLSVDKPMLLVVGGSRGATRINDTIVEIIPKLIQNDIQLLFVTGEKEYDKIIKRIEKMDIQSDRRIVIKPYLFNIDMALNSADLIISRAGATIISEITALGIPSILIPSPNVANNHQEYNALALEQNGAAIVIKESQLETNVFADQVINLILNKEKLSKMSSNAKKLAVLDATDKIYDIITELTNKG</sequence>
<evidence type="ECO:0000313" key="13">
    <source>
        <dbReference type="EMBL" id="KRQ86585.1"/>
    </source>
</evidence>
<feature type="binding site" evidence="10">
    <location>
        <position position="124"/>
    </location>
    <ligand>
        <name>UDP-N-acetyl-alpha-D-glucosamine</name>
        <dbReference type="ChEBI" id="CHEBI:57705"/>
    </ligand>
</feature>
<proteinExistence type="inferred from homology"/>
<keyword evidence="2 10" id="KW-0132">Cell division</keyword>
<keyword evidence="14" id="KW-1185">Reference proteome</keyword>
<dbReference type="Pfam" id="PF04101">
    <property type="entry name" value="Glyco_tran_28_C"/>
    <property type="match status" value="1"/>
</dbReference>
<dbReference type="Gene3D" id="3.40.50.2000">
    <property type="entry name" value="Glycogen Phosphorylase B"/>
    <property type="match status" value="2"/>
</dbReference>
<keyword evidence="3 10" id="KW-0328">Glycosyltransferase</keyword>
<evidence type="ECO:0000256" key="4">
    <source>
        <dbReference type="ARBA" id="ARBA00022679"/>
    </source>
</evidence>
<dbReference type="UniPathway" id="UPA00219"/>
<name>A0A0R3JSV3_CALMK</name>
<dbReference type="Pfam" id="PF03033">
    <property type="entry name" value="Glyco_transf_28"/>
    <property type="match status" value="1"/>
</dbReference>
<feature type="domain" description="Glycosyltransferase family 28 N-terminal" evidence="11">
    <location>
        <begin position="3"/>
        <end position="143"/>
    </location>
</feature>
<dbReference type="GO" id="GO:0050511">
    <property type="term" value="F:undecaprenyldiphospho-muramoylpentapeptide beta-N-acetylglucosaminyltransferase activity"/>
    <property type="evidence" value="ECO:0007669"/>
    <property type="project" value="UniProtKB-UniRule"/>
</dbReference>
<gene>
    <name evidence="10 13" type="primary">murG</name>
    <name evidence="13" type="ORF">ABG79_01568</name>
</gene>
<feature type="binding site" evidence="10">
    <location>
        <position position="297"/>
    </location>
    <ligand>
        <name>UDP-N-acetyl-alpha-D-glucosamine</name>
        <dbReference type="ChEBI" id="CHEBI:57705"/>
    </ligand>
</feature>
<comment type="caution">
    <text evidence="13">The sequence shown here is derived from an EMBL/GenBank/DDBJ whole genome shotgun (WGS) entry which is preliminary data.</text>
</comment>
<dbReference type="PANTHER" id="PTHR21015:SF22">
    <property type="entry name" value="GLYCOSYLTRANSFERASE"/>
    <property type="match status" value="1"/>
</dbReference>
<dbReference type="Proteomes" id="UP000052015">
    <property type="component" value="Unassembled WGS sequence"/>
</dbReference>
<keyword evidence="4 10" id="KW-0808">Transferase</keyword>
<keyword evidence="7 10" id="KW-0472">Membrane</keyword>
<protein>
    <recommendedName>
        <fullName evidence="10">UDP-N-acetylglucosamine--N-acetylmuramyl-(pentapeptide) pyrophosphoryl-undecaprenol N-acetylglucosamine transferase</fullName>
        <ecNumber evidence="10">2.4.1.227</ecNumber>
    </recommendedName>
    <alternativeName>
        <fullName evidence="10">Undecaprenyl-PP-MurNAc-pentapeptide-UDPGlcNAc GlcNAc transferase</fullName>
    </alternativeName>
</protein>
<dbReference type="HAMAP" id="MF_00033">
    <property type="entry name" value="MurG"/>
    <property type="match status" value="1"/>
</dbReference>
<dbReference type="GO" id="GO:0005886">
    <property type="term" value="C:plasma membrane"/>
    <property type="evidence" value="ECO:0007669"/>
    <property type="project" value="UniProtKB-SubCell"/>
</dbReference>
<dbReference type="GO" id="GO:0009252">
    <property type="term" value="P:peptidoglycan biosynthetic process"/>
    <property type="evidence" value="ECO:0007669"/>
    <property type="project" value="UniProtKB-UniRule"/>
</dbReference>
<comment type="similarity">
    <text evidence="10">Belongs to the glycosyltransferase 28 family. MurG subfamily.</text>
</comment>
<dbReference type="GO" id="GO:0071555">
    <property type="term" value="P:cell wall organization"/>
    <property type="evidence" value="ECO:0007669"/>
    <property type="project" value="UniProtKB-KW"/>
</dbReference>
<dbReference type="SUPFAM" id="SSF53756">
    <property type="entry name" value="UDP-Glycosyltransferase/glycogen phosphorylase"/>
    <property type="match status" value="1"/>
</dbReference>
<evidence type="ECO:0000256" key="10">
    <source>
        <dbReference type="HAMAP-Rule" id="MF_00033"/>
    </source>
</evidence>
<dbReference type="AlphaFoldDB" id="A0A0R3JSV3"/>
<keyword evidence="1 10" id="KW-1003">Cell membrane</keyword>
<keyword evidence="6 10" id="KW-0573">Peptidoglycan synthesis</keyword>
<dbReference type="PANTHER" id="PTHR21015">
    <property type="entry name" value="UDP-N-ACETYLGLUCOSAMINE--N-ACETYLMURAMYL-(PENTAPEPTIDE) PYROPHOSPHORYL-UNDECAPRENOL N-ACETYLGLUCOSAMINE TRANSFERASE 1"/>
    <property type="match status" value="1"/>
</dbReference>
<evidence type="ECO:0000256" key="9">
    <source>
        <dbReference type="ARBA" id="ARBA00023316"/>
    </source>
</evidence>
<accession>A0A0R3JSV3</accession>
<evidence type="ECO:0000259" key="12">
    <source>
        <dbReference type="Pfam" id="PF04101"/>
    </source>
</evidence>
<evidence type="ECO:0000256" key="2">
    <source>
        <dbReference type="ARBA" id="ARBA00022618"/>
    </source>
</evidence>
<dbReference type="GO" id="GO:0008360">
    <property type="term" value="P:regulation of cell shape"/>
    <property type="evidence" value="ECO:0007669"/>
    <property type="project" value="UniProtKB-KW"/>
</dbReference>
<keyword evidence="5 10" id="KW-0133">Cell shape</keyword>
<evidence type="ECO:0000313" key="14">
    <source>
        <dbReference type="Proteomes" id="UP000052015"/>
    </source>
</evidence>
<evidence type="ECO:0000256" key="7">
    <source>
        <dbReference type="ARBA" id="ARBA00023136"/>
    </source>
</evidence>
<reference evidence="13 14" key="1">
    <citation type="submission" date="2015-09" db="EMBL/GenBank/DDBJ databases">
        <title>Draft genome sequence of a Caloramator mitchellensis, a moderate thermophile from the Great Artesian Basin of Australia.</title>
        <authorList>
            <person name="Patel B.K."/>
        </authorList>
    </citation>
    <scope>NUCLEOTIDE SEQUENCE [LARGE SCALE GENOMIC DNA]</scope>
    <source>
        <strain evidence="13 14">VF08</strain>
    </source>
</reference>
<dbReference type="InterPro" id="IPR007235">
    <property type="entry name" value="Glyco_trans_28_C"/>
</dbReference>
<dbReference type="GO" id="GO:0005975">
    <property type="term" value="P:carbohydrate metabolic process"/>
    <property type="evidence" value="ECO:0007669"/>
    <property type="project" value="InterPro"/>
</dbReference>
<feature type="binding site" evidence="10">
    <location>
        <position position="195"/>
    </location>
    <ligand>
        <name>UDP-N-acetyl-alpha-D-glucosamine</name>
        <dbReference type="ChEBI" id="CHEBI:57705"/>
    </ligand>
</feature>
<dbReference type="STRING" id="908809.ABG79_01568"/>
<evidence type="ECO:0000256" key="1">
    <source>
        <dbReference type="ARBA" id="ARBA00022475"/>
    </source>
</evidence>
<comment type="catalytic activity">
    <reaction evidence="10">
        <text>di-trans,octa-cis-undecaprenyl diphospho-N-acetyl-alpha-D-muramoyl-L-alanyl-D-glutamyl-meso-2,6-diaminopimeloyl-D-alanyl-D-alanine + UDP-N-acetyl-alpha-D-glucosamine = di-trans,octa-cis-undecaprenyl diphospho-[N-acetyl-alpha-D-glucosaminyl-(1-&gt;4)]-N-acetyl-alpha-D-muramoyl-L-alanyl-D-glutamyl-meso-2,6-diaminopimeloyl-D-alanyl-D-alanine + UDP + H(+)</text>
        <dbReference type="Rhea" id="RHEA:31227"/>
        <dbReference type="ChEBI" id="CHEBI:15378"/>
        <dbReference type="ChEBI" id="CHEBI:57705"/>
        <dbReference type="ChEBI" id="CHEBI:58223"/>
        <dbReference type="ChEBI" id="CHEBI:61387"/>
        <dbReference type="ChEBI" id="CHEBI:61388"/>
        <dbReference type="EC" id="2.4.1.227"/>
    </reaction>
</comment>
<evidence type="ECO:0000256" key="8">
    <source>
        <dbReference type="ARBA" id="ARBA00023306"/>
    </source>
</evidence>
<organism evidence="13 14">
    <name type="scientific">Caloramator mitchellensis</name>
    <dbReference type="NCBI Taxonomy" id="908809"/>
    <lineage>
        <taxon>Bacteria</taxon>
        <taxon>Bacillati</taxon>
        <taxon>Bacillota</taxon>
        <taxon>Clostridia</taxon>
        <taxon>Eubacteriales</taxon>
        <taxon>Clostridiaceae</taxon>
        <taxon>Caloramator</taxon>
    </lineage>
</organism>
<evidence type="ECO:0000259" key="11">
    <source>
        <dbReference type="Pfam" id="PF03033"/>
    </source>
</evidence>
<dbReference type="CDD" id="cd03785">
    <property type="entry name" value="GT28_MurG"/>
    <property type="match status" value="1"/>
</dbReference>
<dbReference type="InterPro" id="IPR004276">
    <property type="entry name" value="GlycoTrans_28_N"/>
</dbReference>
<comment type="function">
    <text evidence="10">Cell wall formation. Catalyzes the transfer of a GlcNAc subunit on undecaprenyl-pyrophosphoryl-MurNAc-pentapeptide (lipid intermediate I) to form undecaprenyl-pyrophosphoryl-MurNAc-(pentapeptide)GlcNAc (lipid intermediate II).</text>
</comment>
<evidence type="ECO:0000256" key="5">
    <source>
        <dbReference type="ARBA" id="ARBA00022960"/>
    </source>
</evidence>
<comment type="caution">
    <text evidence="10">Lacks conserved residue(s) required for the propagation of feature annotation.</text>
</comment>
<keyword evidence="8 10" id="KW-0131">Cell cycle</keyword>
<evidence type="ECO:0000256" key="6">
    <source>
        <dbReference type="ARBA" id="ARBA00022984"/>
    </source>
</evidence>
<dbReference type="PATRIC" id="fig|908809.3.peg.1572"/>
<dbReference type="NCBIfam" id="TIGR01133">
    <property type="entry name" value="murG"/>
    <property type="match status" value="1"/>
</dbReference>
<keyword evidence="9 10" id="KW-0961">Cell wall biogenesis/degradation</keyword>
<feature type="binding site" evidence="10">
    <location>
        <begin position="10"/>
        <end position="12"/>
    </location>
    <ligand>
        <name>UDP-N-acetyl-alpha-D-glucosamine</name>
        <dbReference type="ChEBI" id="CHEBI:57705"/>
    </ligand>
</feature>
<evidence type="ECO:0000256" key="3">
    <source>
        <dbReference type="ARBA" id="ARBA00022676"/>
    </source>
</evidence>
<comment type="subcellular location">
    <subcellularLocation>
        <location evidence="10">Cell membrane</location>
        <topology evidence="10">Peripheral membrane protein</topology>
        <orientation evidence="10">Cytoplasmic side</orientation>
    </subcellularLocation>
</comment>
<dbReference type="GO" id="GO:0051991">
    <property type="term" value="F:UDP-N-acetyl-D-glucosamine:N-acetylmuramoyl-L-alanyl-D-glutamyl-meso-2,6-diaminopimelyl-D-alanyl-D-alanine-diphosphoundecaprenol 4-beta-N-acetylglucosaminlytransferase activity"/>
    <property type="evidence" value="ECO:0007669"/>
    <property type="project" value="RHEA"/>
</dbReference>
<comment type="pathway">
    <text evidence="10">Cell wall biogenesis; peptidoglycan biosynthesis.</text>
</comment>
<dbReference type="EMBL" id="LKHP01000008">
    <property type="protein sequence ID" value="KRQ86585.1"/>
    <property type="molecule type" value="Genomic_DNA"/>
</dbReference>
<feature type="domain" description="Glycosyl transferase family 28 C-terminal" evidence="12">
    <location>
        <begin position="188"/>
        <end position="354"/>
    </location>
</feature>
<dbReference type="RefSeq" id="WP_057978829.1">
    <property type="nucleotide sequence ID" value="NZ_LKHP01000008.1"/>
</dbReference>
<dbReference type="EC" id="2.4.1.227" evidence="10"/>
<dbReference type="OrthoDB" id="9808936at2"/>